<dbReference type="PROSITE" id="PS50111">
    <property type="entry name" value="CHEMOTAXIS_TRANSDUC_2"/>
    <property type="match status" value="1"/>
</dbReference>
<dbReference type="CDD" id="cd12912">
    <property type="entry name" value="PDC2_MCP_like"/>
    <property type="match status" value="1"/>
</dbReference>
<sequence>MFRFTSIRSRTLSTMLPVISVTLLVVMALSYWLSVTLLNDEITSKMNYQLDMISGTVEKRLEAHSKVAESTARVMESLPPASNTEQLKSLLNKLVPVNESSLGMGIFFAPYLLDPNKQYVSSYGTLQDDGTVTMTEEYSDPSYNYPNQPWYRLGESTKQVTDFSLPYYDDLSKTSMLTVVAPFFTPDKKMLGMITDDIELSDIQKFISETKVGETGWSFLLDQTGQYLAHPNAEKLMKQKITSDDNPSLVGISSSVMAEAEGVSTFTDPNGNNRIFYQKIPQTNWTIALVMPENELYTPLRLLFFKLLAVSIAGLAVLIVVIHLFSKGLAKQIDKANQLSLSLSQGDFTASMEIQTADEIGRMGERFNTMTATLRETLERVSYSSQQVAATSEQLMASAEQTSHATEQIAQSVQEIAYGTEQQVDATNKGGDVVTVIAKLIAQMEKGIEVVSSSTSEANQQAAAGNQMAIQTVAQMSAIHSQLGQTSAMVNTLGQRSQEIGEMISLITTIAAQTNLLALNAAIEAARAGEQGRGFAVVADEVRKLAEQSSSAAEQVSRIVADIQRDTEAAIAGMNHSETILGEGMSLVQSTGTAFDQITGSTRQLFTRTDELSSEMKQISEQMESIITAIDHISVISERSASNSQNVAAAAEEQNASMQEISAAATMLAKMAEEMNDAIRVFKLS</sequence>
<keyword evidence="7" id="KW-1133">Transmembrane helix</keyword>
<dbReference type="Pfam" id="PF00015">
    <property type="entry name" value="MCPsignal"/>
    <property type="match status" value="1"/>
</dbReference>
<dbReference type="SMART" id="SM00304">
    <property type="entry name" value="HAMP"/>
    <property type="match status" value="2"/>
</dbReference>
<dbReference type="InterPro" id="IPR029151">
    <property type="entry name" value="Sensor-like_sf"/>
</dbReference>
<dbReference type="SUPFAM" id="SSF103190">
    <property type="entry name" value="Sensory domain-like"/>
    <property type="match status" value="1"/>
</dbReference>
<dbReference type="RefSeq" id="WP_055745252.1">
    <property type="nucleotide sequence ID" value="NZ_LJJB01000010.1"/>
</dbReference>
<feature type="transmembrane region" description="Helical" evidence="7">
    <location>
        <begin position="303"/>
        <end position="325"/>
    </location>
</feature>
<evidence type="ECO:0000313" key="10">
    <source>
        <dbReference type="EMBL" id="KQL46173.1"/>
    </source>
</evidence>
<dbReference type="SUPFAM" id="SSF58104">
    <property type="entry name" value="Methyl-accepting chemotaxis protein (MCP) signaling domain"/>
    <property type="match status" value="1"/>
</dbReference>
<dbReference type="SMART" id="SM00283">
    <property type="entry name" value="MA"/>
    <property type="match status" value="1"/>
</dbReference>
<comment type="similarity">
    <text evidence="5">Belongs to the methyl-accepting chemotaxis (MCP) protein family.</text>
</comment>
<dbReference type="Gene3D" id="3.30.450.20">
    <property type="entry name" value="PAS domain"/>
    <property type="match status" value="2"/>
</dbReference>
<dbReference type="EMBL" id="LJJB01000010">
    <property type="protein sequence ID" value="KQL46173.1"/>
    <property type="molecule type" value="Genomic_DNA"/>
</dbReference>
<feature type="domain" description="Methyl-accepting transducer" evidence="8">
    <location>
        <begin position="398"/>
        <end position="634"/>
    </location>
</feature>
<dbReference type="PROSITE" id="PS50885">
    <property type="entry name" value="HAMP"/>
    <property type="match status" value="1"/>
</dbReference>
<organism evidence="10 11">
    <name type="scientific">Brevibacillus choshinensis</name>
    <dbReference type="NCBI Taxonomy" id="54911"/>
    <lineage>
        <taxon>Bacteria</taxon>
        <taxon>Bacillati</taxon>
        <taxon>Bacillota</taxon>
        <taxon>Bacilli</taxon>
        <taxon>Bacillales</taxon>
        <taxon>Paenibacillaceae</taxon>
        <taxon>Brevibacillus</taxon>
    </lineage>
</organism>
<dbReference type="CDD" id="cd06225">
    <property type="entry name" value="HAMP"/>
    <property type="match status" value="1"/>
</dbReference>
<evidence type="ECO:0000259" key="9">
    <source>
        <dbReference type="PROSITE" id="PS50885"/>
    </source>
</evidence>
<evidence type="ECO:0000256" key="4">
    <source>
        <dbReference type="ARBA" id="ARBA00023224"/>
    </source>
</evidence>
<evidence type="ECO:0000256" key="5">
    <source>
        <dbReference type="ARBA" id="ARBA00029447"/>
    </source>
</evidence>
<keyword evidence="4 6" id="KW-0807">Transducer</keyword>
<dbReference type="Gene3D" id="6.10.340.10">
    <property type="match status" value="1"/>
</dbReference>
<evidence type="ECO:0000313" key="11">
    <source>
        <dbReference type="Proteomes" id="UP000051063"/>
    </source>
</evidence>
<name>A0ABR5N6B3_BRECH</name>
<keyword evidence="11" id="KW-1185">Reference proteome</keyword>
<dbReference type="Gene3D" id="1.10.287.950">
    <property type="entry name" value="Methyl-accepting chemotaxis protein"/>
    <property type="match status" value="1"/>
</dbReference>
<accession>A0ABR5N6B3</accession>
<dbReference type="PANTHER" id="PTHR32089:SF112">
    <property type="entry name" value="LYSOZYME-LIKE PROTEIN-RELATED"/>
    <property type="match status" value="1"/>
</dbReference>
<dbReference type="Pfam" id="PF00672">
    <property type="entry name" value="HAMP"/>
    <property type="match status" value="1"/>
</dbReference>
<dbReference type="InterPro" id="IPR004089">
    <property type="entry name" value="MCPsignal_dom"/>
</dbReference>
<dbReference type="PANTHER" id="PTHR32089">
    <property type="entry name" value="METHYL-ACCEPTING CHEMOTAXIS PROTEIN MCPB"/>
    <property type="match status" value="1"/>
</dbReference>
<feature type="domain" description="HAMP" evidence="9">
    <location>
        <begin position="327"/>
        <end position="379"/>
    </location>
</feature>
<protein>
    <submittedName>
        <fullName evidence="10">Chemotaxis protein</fullName>
    </submittedName>
</protein>
<evidence type="ECO:0000256" key="2">
    <source>
        <dbReference type="ARBA" id="ARBA00022475"/>
    </source>
</evidence>
<proteinExistence type="inferred from homology"/>
<keyword evidence="7" id="KW-0812">Transmembrane</keyword>
<gene>
    <name evidence="10" type="ORF">AN963_14450</name>
</gene>
<reference evidence="10 11" key="1">
    <citation type="submission" date="2015-09" db="EMBL/GenBank/DDBJ databases">
        <title>Genome sequencing project for genomic taxonomy and phylogenomics of Bacillus-like bacteria.</title>
        <authorList>
            <person name="Liu B."/>
            <person name="Wang J."/>
            <person name="Zhu Y."/>
            <person name="Liu G."/>
            <person name="Chen Q."/>
            <person name="Chen Z."/>
            <person name="Lan J."/>
            <person name="Che J."/>
            <person name="Ge C."/>
            <person name="Shi H."/>
            <person name="Pan Z."/>
            <person name="Liu X."/>
        </authorList>
    </citation>
    <scope>NUCLEOTIDE SEQUENCE [LARGE SCALE GENOMIC DNA]</scope>
    <source>
        <strain evidence="10 11">DSM 8552</strain>
    </source>
</reference>
<dbReference type="Proteomes" id="UP000051063">
    <property type="component" value="Unassembled WGS sequence"/>
</dbReference>
<keyword evidence="2" id="KW-1003">Cell membrane</keyword>
<dbReference type="Pfam" id="PF22673">
    <property type="entry name" value="MCP-like_PDC_1"/>
    <property type="match status" value="1"/>
</dbReference>
<keyword evidence="3 7" id="KW-0472">Membrane</keyword>
<dbReference type="InterPro" id="IPR003660">
    <property type="entry name" value="HAMP_dom"/>
</dbReference>
<evidence type="ECO:0000256" key="1">
    <source>
        <dbReference type="ARBA" id="ARBA00004236"/>
    </source>
</evidence>
<feature type="transmembrane region" description="Helical" evidence="7">
    <location>
        <begin position="12"/>
        <end position="33"/>
    </location>
</feature>
<evidence type="ECO:0000259" key="8">
    <source>
        <dbReference type="PROSITE" id="PS50111"/>
    </source>
</evidence>
<comment type="subcellular location">
    <subcellularLocation>
        <location evidence="1">Cell membrane</location>
    </subcellularLocation>
</comment>
<dbReference type="CDD" id="cd12913">
    <property type="entry name" value="PDC1_MCP_like"/>
    <property type="match status" value="1"/>
</dbReference>
<dbReference type="CDD" id="cd11386">
    <property type="entry name" value="MCP_signal"/>
    <property type="match status" value="1"/>
</dbReference>
<evidence type="ECO:0000256" key="3">
    <source>
        <dbReference type="ARBA" id="ARBA00023136"/>
    </source>
</evidence>
<evidence type="ECO:0000256" key="7">
    <source>
        <dbReference type="SAM" id="Phobius"/>
    </source>
</evidence>
<comment type="caution">
    <text evidence="10">The sequence shown here is derived from an EMBL/GenBank/DDBJ whole genome shotgun (WGS) entry which is preliminary data.</text>
</comment>
<evidence type="ECO:0000256" key="6">
    <source>
        <dbReference type="PROSITE-ProRule" id="PRU00284"/>
    </source>
</evidence>